<accession>A0A919UBV8</accession>
<feature type="transmembrane region" description="Helical" evidence="1">
    <location>
        <begin position="199"/>
        <end position="221"/>
    </location>
</feature>
<evidence type="ECO:0000256" key="1">
    <source>
        <dbReference type="SAM" id="Phobius"/>
    </source>
</evidence>
<keyword evidence="1" id="KW-1133">Transmembrane helix</keyword>
<feature type="transmembrane region" description="Helical" evidence="1">
    <location>
        <begin position="159"/>
        <end position="179"/>
    </location>
</feature>
<protein>
    <recommendedName>
        <fullName evidence="4">DUF998 domain-containing protein</fullName>
    </recommendedName>
</protein>
<feature type="transmembrane region" description="Helical" evidence="1">
    <location>
        <begin position="129"/>
        <end position="152"/>
    </location>
</feature>
<sequence length="312" mass="31865">MVGGGGTGVALIAQAMRWAGMIGALVCGYFVATVSATDWLAGPDVTWAEPSGLSSYTDALPPGAGDLVRFFMVTAPSLDAVVAVTAITVGLRGPSTRLFAPLAALVAVGLALGSAPSGGSGLSARDAAVLHYTSTVSAALSGYLVVAVLCLLFRLHTVYSAMLVLLYAAVAVFYFALARQMAEAFPATSAIHATGTPRTVAMLCAAAAVCALVATIGAALLPKLRRTKRILVLRAPGAAWRAVRDFARSITIGLTPTRDPPGYETRPQFRVLLLCGALGAALCSGALVLTFGVEHPPPAIPGLPTAPPRSPR</sequence>
<feature type="transmembrane region" description="Helical" evidence="1">
    <location>
        <begin position="271"/>
        <end position="293"/>
    </location>
</feature>
<keyword evidence="1" id="KW-0472">Membrane</keyword>
<keyword evidence="3" id="KW-1185">Reference proteome</keyword>
<comment type="caution">
    <text evidence="2">The sequence shown here is derived from an EMBL/GenBank/DDBJ whole genome shotgun (WGS) entry which is preliminary data.</text>
</comment>
<feature type="transmembrane region" description="Helical" evidence="1">
    <location>
        <begin position="70"/>
        <end position="91"/>
    </location>
</feature>
<proteinExistence type="predicted"/>
<dbReference type="EMBL" id="BONQ01000126">
    <property type="protein sequence ID" value="GIG49884.1"/>
    <property type="molecule type" value="Genomic_DNA"/>
</dbReference>
<keyword evidence="1" id="KW-0812">Transmembrane</keyword>
<name>A0A919UBV8_9ACTN</name>
<feature type="transmembrane region" description="Helical" evidence="1">
    <location>
        <begin position="98"/>
        <end position="117"/>
    </location>
</feature>
<gene>
    <name evidence="2" type="ORF">Dsi01nite_079250</name>
</gene>
<feature type="transmembrane region" description="Helical" evidence="1">
    <location>
        <begin position="21"/>
        <end position="41"/>
    </location>
</feature>
<dbReference type="AlphaFoldDB" id="A0A919UBV8"/>
<evidence type="ECO:0008006" key="4">
    <source>
        <dbReference type="Google" id="ProtNLM"/>
    </source>
</evidence>
<reference evidence="2" key="1">
    <citation type="submission" date="2021-01" db="EMBL/GenBank/DDBJ databases">
        <title>Whole genome shotgun sequence of Dactylosporangium siamense NBRC 106093.</title>
        <authorList>
            <person name="Komaki H."/>
            <person name="Tamura T."/>
        </authorList>
    </citation>
    <scope>NUCLEOTIDE SEQUENCE</scope>
    <source>
        <strain evidence="2">NBRC 106093</strain>
    </source>
</reference>
<evidence type="ECO:0000313" key="2">
    <source>
        <dbReference type="EMBL" id="GIG49884.1"/>
    </source>
</evidence>
<evidence type="ECO:0000313" key="3">
    <source>
        <dbReference type="Proteomes" id="UP000660611"/>
    </source>
</evidence>
<organism evidence="2 3">
    <name type="scientific">Dactylosporangium siamense</name>
    <dbReference type="NCBI Taxonomy" id="685454"/>
    <lineage>
        <taxon>Bacteria</taxon>
        <taxon>Bacillati</taxon>
        <taxon>Actinomycetota</taxon>
        <taxon>Actinomycetes</taxon>
        <taxon>Micromonosporales</taxon>
        <taxon>Micromonosporaceae</taxon>
        <taxon>Dactylosporangium</taxon>
    </lineage>
</organism>
<dbReference type="Proteomes" id="UP000660611">
    <property type="component" value="Unassembled WGS sequence"/>
</dbReference>